<proteinExistence type="predicted"/>
<protein>
    <submittedName>
        <fullName evidence="1">Uncharacterized protein</fullName>
    </submittedName>
</protein>
<sequence length="89" mass="9632">MLIGWSHEGTLSMVITGQLNNVSWLRTRGGQVFLDAVAHAFEVRREPRVIEAVAGACGVDGAAVCAVSQQFDGSDLPLHESEIRALRRT</sequence>
<name>I3UNY3_PSEPU</name>
<evidence type="ECO:0000313" key="1">
    <source>
        <dbReference type="EMBL" id="AFK67204.1"/>
    </source>
</evidence>
<dbReference type="HOGENOM" id="CLU_2452328_0_0_6"/>
<accession>I3UNY3</accession>
<dbReference type="Proteomes" id="UP000005268">
    <property type="component" value="Chromosome"/>
</dbReference>
<evidence type="ECO:0000313" key="2">
    <source>
        <dbReference type="Proteomes" id="UP000005268"/>
    </source>
</evidence>
<dbReference type="EMBL" id="CP003588">
    <property type="protein sequence ID" value="AFK67204.1"/>
    <property type="molecule type" value="Genomic_DNA"/>
</dbReference>
<gene>
    <name evidence="1" type="ORF">YSA_00787</name>
</gene>
<reference evidence="1 2" key="1">
    <citation type="journal article" date="2012" name="J. Bacteriol.">
        <title>Complete Genome Sequence of the Naphthalene-Degrading Pseudomonas putida Strain ND6.</title>
        <authorList>
            <person name="Li S."/>
            <person name="Zhao H."/>
            <person name="Li Y."/>
            <person name="Niu S."/>
            <person name="Cai B."/>
        </authorList>
    </citation>
    <scope>NUCLEOTIDE SEQUENCE [LARGE SCALE GENOMIC DNA]</scope>
    <source>
        <strain evidence="1 2">ND6</strain>
    </source>
</reference>
<dbReference type="AlphaFoldDB" id="I3UNY3"/>
<organism evidence="1 2">
    <name type="scientific">Pseudomonas putida ND6</name>
    <dbReference type="NCBI Taxonomy" id="231023"/>
    <lineage>
        <taxon>Bacteria</taxon>
        <taxon>Pseudomonadati</taxon>
        <taxon>Pseudomonadota</taxon>
        <taxon>Gammaproteobacteria</taxon>
        <taxon>Pseudomonadales</taxon>
        <taxon>Pseudomonadaceae</taxon>
        <taxon>Pseudomonas</taxon>
    </lineage>
</organism>
<dbReference type="KEGG" id="ppi:YSA_00787"/>